<feature type="compositionally biased region" description="Low complexity" evidence="1">
    <location>
        <begin position="74"/>
        <end position="88"/>
    </location>
</feature>
<evidence type="ECO:0000256" key="1">
    <source>
        <dbReference type="SAM" id="MobiDB-lite"/>
    </source>
</evidence>
<reference evidence="2" key="1">
    <citation type="submission" date="2019-10" db="EMBL/GenBank/DDBJ databases">
        <authorList>
            <person name="Nor Muhammad N."/>
        </authorList>
    </citation>
    <scope>NUCLEOTIDE SEQUENCE</scope>
</reference>
<feature type="region of interest" description="Disordered" evidence="1">
    <location>
        <begin position="50"/>
        <end position="89"/>
    </location>
</feature>
<name>A0A5K1JVE5_9APHY</name>
<protein>
    <submittedName>
        <fullName evidence="2">N/A</fullName>
    </submittedName>
</protein>
<organism evidence="2">
    <name type="scientific">Ganoderma boninense</name>
    <dbReference type="NCBI Taxonomy" id="34458"/>
    <lineage>
        <taxon>Eukaryota</taxon>
        <taxon>Fungi</taxon>
        <taxon>Dikarya</taxon>
        <taxon>Basidiomycota</taxon>
        <taxon>Agaricomycotina</taxon>
        <taxon>Agaricomycetes</taxon>
        <taxon>Polyporales</taxon>
        <taxon>Polyporaceae</taxon>
        <taxon>Ganoderma</taxon>
    </lineage>
</organism>
<sequence length="399" mass="43714">MMPMQAGVWLSNRSVPVASTWKSLAHRPRGHTPRLCTSGPISLQLQQCRKDSTVPSSQHVEIAAGAPPGDDAHTATTSPTGASTSTPPRRQFAKLKISTLDPTKLTPGDYMDLSGRALAHATLSAHSYSSALSASTHLHPAGWPRWSTFPPGTRGFLYYRTPWGPPLAGELRFRLARTPDRAGFAAGADLVAPNGVPWSVPLYNMPHTWSYRSLEAQLLADGLVPQWAFDVLAATPGLASHASHASVVSAFGQEFRLQFSRKSLLGSSLLFVGADAVAKYVPRGTLGLGSRSLLYPPFQDSAIMCCFERSTLPEHVGKRVVVLRLKRYLDPSWARLPAITEGTRPREGELMTSLARNVPDIWAVDVDKTRLKIRRKLRSMLRVLFENEERYGAFPQETS</sequence>
<dbReference type="EMBL" id="LR724884">
    <property type="protein sequence ID" value="VWO95504.1"/>
    <property type="molecule type" value="Genomic_DNA"/>
</dbReference>
<proteinExistence type="predicted"/>
<gene>
    <name evidence="2" type="primary">I1S0P1</name>
</gene>
<evidence type="ECO:0000313" key="2">
    <source>
        <dbReference type="EMBL" id="VWO95504.1"/>
    </source>
</evidence>
<accession>A0A5K1JVE5</accession>
<dbReference type="AlphaFoldDB" id="A0A5K1JVE5"/>
<feature type="compositionally biased region" description="Polar residues" evidence="1">
    <location>
        <begin position="50"/>
        <end position="59"/>
    </location>
</feature>